<dbReference type="Pfam" id="PF00379">
    <property type="entry name" value="Chitin_bind_4"/>
    <property type="match status" value="1"/>
</dbReference>
<evidence type="ECO:0000313" key="5">
    <source>
        <dbReference type="Proteomes" id="UP000322000"/>
    </source>
</evidence>
<reference evidence="6" key="1">
    <citation type="submission" date="2025-08" db="UniProtKB">
        <authorList>
            <consortium name="RefSeq"/>
        </authorList>
    </citation>
    <scope>IDENTIFICATION</scope>
</reference>
<dbReference type="InterPro" id="IPR031311">
    <property type="entry name" value="CHIT_BIND_RR_consensus"/>
</dbReference>
<name>A0A7E5W241_TRINI</name>
<evidence type="ECO:0000313" key="6">
    <source>
        <dbReference type="RefSeq" id="XP_026734679.1"/>
    </source>
</evidence>
<keyword evidence="5" id="KW-1185">Reference proteome</keyword>
<evidence type="ECO:0000256" key="3">
    <source>
        <dbReference type="PROSITE-ProRule" id="PRU00497"/>
    </source>
</evidence>
<dbReference type="PANTHER" id="PTHR10380">
    <property type="entry name" value="CUTICLE PROTEIN"/>
    <property type="match status" value="1"/>
</dbReference>
<dbReference type="GeneID" id="113498742"/>
<dbReference type="InParanoid" id="A0A7E5W241"/>
<keyword evidence="1 3" id="KW-0193">Cuticle</keyword>
<dbReference type="PANTHER" id="PTHR10380:SF173">
    <property type="entry name" value="CUTICULAR PROTEIN 47EF, ISOFORM C-RELATED"/>
    <property type="match status" value="1"/>
</dbReference>
<dbReference type="PRINTS" id="PR00947">
    <property type="entry name" value="CUTICLE"/>
</dbReference>
<dbReference type="Proteomes" id="UP000322000">
    <property type="component" value="Chromosome 11"/>
</dbReference>
<sequence length="129" mass="13679">MKTAIIALLFVACASAAEDKAASIVSFVNQQNPEGNYEYAFQTDNGISGNAQGQLKTINKDESAVVVSGGNSYISPEGESISLTYIADENGYQPQGSHLPTPPAPIAIPEYIARAIAYIAAHPYTEKKN</sequence>
<dbReference type="OrthoDB" id="7920766at2759"/>
<dbReference type="GO" id="GO:0008010">
    <property type="term" value="F:structural constituent of chitin-based larval cuticle"/>
    <property type="evidence" value="ECO:0007669"/>
    <property type="project" value="TreeGrafter"/>
</dbReference>
<feature type="signal peptide" evidence="4">
    <location>
        <begin position="1"/>
        <end position="16"/>
    </location>
</feature>
<dbReference type="AlphaFoldDB" id="A0A7E5W241"/>
<dbReference type="GO" id="GO:0062129">
    <property type="term" value="C:chitin-based extracellular matrix"/>
    <property type="evidence" value="ECO:0007669"/>
    <property type="project" value="TreeGrafter"/>
</dbReference>
<evidence type="ECO:0000256" key="2">
    <source>
        <dbReference type="ARBA" id="ARBA00022729"/>
    </source>
</evidence>
<dbReference type="RefSeq" id="XP_026734679.1">
    <property type="nucleotide sequence ID" value="XM_026878878.1"/>
</dbReference>
<evidence type="ECO:0000256" key="4">
    <source>
        <dbReference type="SAM" id="SignalP"/>
    </source>
</evidence>
<dbReference type="KEGG" id="tnl:113498742"/>
<protein>
    <submittedName>
        <fullName evidence="6">Larval cuticle protein LCP-14-like</fullName>
    </submittedName>
</protein>
<dbReference type="PROSITE" id="PS51155">
    <property type="entry name" value="CHIT_BIND_RR_2"/>
    <property type="match status" value="1"/>
</dbReference>
<keyword evidence="2 4" id="KW-0732">Signal</keyword>
<gene>
    <name evidence="6" type="primary">LOC113498742</name>
</gene>
<accession>A0A7E5W241</accession>
<proteinExistence type="predicted"/>
<dbReference type="PROSITE" id="PS00233">
    <property type="entry name" value="CHIT_BIND_RR_1"/>
    <property type="match status" value="1"/>
</dbReference>
<dbReference type="InterPro" id="IPR050468">
    <property type="entry name" value="Cuticle_Struct_Prot"/>
</dbReference>
<organism evidence="5 6">
    <name type="scientific">Trichoplusia ni</name>
    <name type="common">Cabbage looper</name>
    <dbReference type="NCBI Taxonomy" id="7111"/>
    <lineage>
        <taxon>Eukaryota</taxon>
        <taxon>Metazoa</taxon>
        <taxon>Ecdysozoa</taxon>
        <taxon>Arthropoda</taxon>
        <taxon>Hexapoda</taxon>
        <taxon>Insecta</taxon>
        <taxon>Pterygota</taxon>
        <taxon>Neoptera</taxon>
        <taxon>Endopterygota</taxon>
        <taxon>Lepidoptera</taxon>
        <taxon>Glossata</taxon>
        <taxon>Ditrysia</taxon>
        <taxon>Noctuoidea</taxon>
        <taxon>Noctuidae</taxon>
        <taxon>Plusiinae</taxon>
        <taxon>Trichoplusia</taxon>
    </lineage>
</organism>
<feature type="chain" id="PRO_5028998965" evidence="4">
    <location>
        <begin position="17"/>
        <end position="129"/>
    </location>
</feature>
<dbReference type="InterPro" id="IPR000618">
    <property type="entry name" value="Insect_cuticle"/>
</dbReference>
<evidence type="ECO:0000256" key="1">
    <source>
        <dbReference type="ARBA" id="ARBA00022460"/>
    </source>
</evidence>